<evidence type="ECO:0000256" key="1">
    <source>
        <dbReference type="SAM" id="MobiDB-lite"/>
    </source>
</evidence>
<comment type="caution">
    <text evidence="2">The sequence shown here is derived from an EMBL/GenBank/DDBJ whole genome shotgun (WGS) entry which is preliminary data.</text>
</comment>
<dbReference type="EMBL" id="BQNB010014070">
    <property type="protein sequence ID" value="GJT23614.1"/>
    <property type="molecule type" value="Genomic_DNA"/>
</dbReference>
<feature type="region of interest" description="Disordered" evidence="1">
    <location>
        <begin position="140"/>
        <end position="161"/>
    </location>
</feature>
<protein>
    <recommendedName>
        <fullName evidence="4">Reverse transcriptase Ty1/copia-type domain-containing protein</fullName>
    </recommendedName>
</protein>
<reference evidence="2" key="1">
    <citation type="journal article" date="2022" name="Int. J. Mol. Sci.">
        <title>Draft Genome of Tanacetum Coccineum: Genomic Comparison of Closely Related Tanacetum-Family Plants.</title>
        <authorList>
            <person name="Yamashiro T."/>
            <person name="Shiraishi A."/>
            <person name="Nakayama K."/>
            <person name="Satake H."/>
        </authorList>
    </citation>
    <scope>NUCLEOTIDE SEQUENCE</scope>
</reference>
<gene>
    <name evidence="2" type="ORF">Tco_0893551</name>
</gene>
<feature type="region of interest" description="Disordered" evidence="1">
    <location>
        <begin position="198"/>
        <end position="329"/>
    </location>
</feature>
<evidence type="ECO:0000313" key="2">
    <source>
        <dbReference type="EMBL" id="GJT23614.1"/>
    </source>
</evidence>
<proteinExistence type="predicted"/>
<accession>A0ABQ5CAP0</accession>
<name>A0ABQ5CAP0_9ASTR</name>
<sequence length="329" mass="36229">MLIKLKWIYKVKTDDFGGVLKNKARLAQGFRKEEGINLEESFAPVVPSTERVKISSTNIRLETTIPQKEETFQVIIEVIKNSTCFKAFTISVDVPEIFMQQFWTILNICPIVEGEDFIDVPDNDTALTFLINLGVSGNSHVSKESEPEPEPEPAKKKTSCKRRVKKKVTLSANDNIIFDDLDSTLELAKSISQTEAEEAEAARKVHATHARIVTESVPESAKKKSSGRSSKSVVIQEAPSTPKSKPATSNTKLKGTGSKPGVPDESIVISATSSEGTGAKPGVPDEDKDITEEKVILEWGDEQDSEFSDDHNDDYEKDDKDGDVNDEGE</sequence>
<evidence type="ECO:0008006" key="4">
    <source>
        <dbReference type="Google" id="ProtNLM"/>
    </source>
</evidence>
<keyword evidence="3" id="KW-1185">Reference proteome</keyword>
<reference evidence="2" key="2">
    <citation type="submission" date="2022-01" db="EMBL/GenBank/DDBJ databases">
        <authorList>
            <person name="Yamashiro T."/>
            <person name="Shiraishi A."/>
            <person name="Satake H."/>
            <person name="Nakayama K."/>
        </authorList>
    </citation>
    <scope>NUCLEOTIDE SEQUENCE</scope>
</reference>
<organism evidence="2 3">
    <name type="scientific">Tanacetum coccineum</name>
    <dbReference type="NCBI Taxonomy" id="301880"/>
    <lineage>
        <taxon>Eukaryota</taxon>
        <taxon>Viridiplantae</taxon>
        <taxon>Streptophyta</taxon>
        <taxon>Embryophyta</taxon>
        <taxon>Tracheophyta</taxon>
        <taxon>Spermatophyta</taxon>
        <taxon>Magnoliopsida</taxon>
        <taxon>eudicotyledons</taxon>
        <taxon>Gunneridae</taxon>
        <taxon>Pentapetalae</taxon>
        <taxon>asterids</taxon>
        <taxon>campanulids</taxon>
        <taxon>Asterales</taxon>
        <taxon>Asteraceae</taxon>
        <taxon>Asteroideae</taxon>
        <taxon>Anthemideae</taxon>
        <taxon>Anthemidinae</taxon>
        <taxon>Tanacetum</taxon>
    </lineage>
</organism>
<dbReference type="Proteomes" id="UP001151760">
    <property type="component" value="Unassembled WGS sequence"/>
</dbReference>
<evidence type="ECO:0000313" key="3">
    <source>
        <dbReference type="Proteomes" id="UP001151760"/>
    </source>
</evidence>
<feature type="compositionally biased region" description="Polar residues" evidence="1">
    <location>
        <begin position="238"/>
        <end position="253"/>
    </location>
</feature>
<feature type="compositionally biased region" description="Acidic residues" evidence="1">
    <location>
        <begin position="299"/>
        <end position="316"/>
    </location>
</feature>